<organism evidence="1 2">
    <name type="scientific">Multifurca ochricompacta</name>
    <dbReference type="NCBI Taxonomy" id="376703"/>
    <lineage>
        <taxon>Eukaryota</taxon>
        <taxon>Fungi</taxon>
        <taxon>Dikarya</taxon>
        <taxon>Basidiomycota</taxon>
        <taxon>Agaricomycotina</taxon>
        <taxon>Agaricomycetes</taxon>
        <taxon>Russulales</taxon>
        <taxon>Russulaceae</taxon>
        <taxon>Multifurca</taxon>
    </lineage>
</organism>
<keyword evidence="2" id="KW-1185">Reference proteome</keyword>
<reference evidence="1" key="1">
    <citation type="journal article" date="2022" name="New Phytol.">
        <title>Evolutionary transition to the ectomycorrhizal habit in the genomes of a hyperdiverse lineage of mushroom-forming fungi.</title>
        <authorList>
            <person name="Looney B."/>
            <person name="Miyauchi S."/>
            <person name="Morin E."/>
            <person name="Drula E."/>
            <person name="Courty P.E."/>
            <person name="Kohler A."/>
            <person name="Kuo A."/>
            <person name="LaButti K."/>
            <person name="Pangilinan J."/>
            <person name="Lipzen A."/>
            <person name="Riley R."/>
            <person name="Andreopoulos W."/>
            <person name="He G."/>
            <person name="Johnson J."/>
            <person name="Nolan M."/>
            <person name="Tritt A."/>
            <person name="Barry K.W."/>
            <person name="Grigoriev I.V."/>
            <person name="Nagy L.G."/>
            <person name="Hibbett D."/>
            <person name="Henrissat B."/>
            <person name="Matheny P.B."/>
            <person name="Labbe J."/>
            <person name="Martin F.M."/>
        </authorList>
    </citation>
    <scope>NUCLEOTIDE SEQUENCE</scope>
    <source>
        <strain evidence="1">BPL690</strain>
    </source>
</reference>
<dbReference type="AlphaFoldDB" id="A0AAD4QIQ5"/>
<name>A0AAD4QIQ5_9AGAM</name>
<dbReference type="Proteomes" id="UP001203297">
    <property type="component" value="Unassembled WGS sequence"/>
</dbReference>
<proteinExistence type="predicted"/>
<sequence length="118" mass="13201">MQSPVEIQILATAKQKPVSIPHRFLRTVNYDLNSSSFRTLSLYHGVISAPFYLPIDLNLMDLSNVVITSNDGSMSMTLDPVPSGQSRREELSLIGSQFWFLLFESIPHIYVLSLGTIS</sequence>
<protein>
    <submittedName>
        <fullName evidence="1">Uncharacterized protein</fullName>
    </submittedName>
</protein>
<evidence type="ECO:0000313" key="1">
    <source>
        <dbReference type="EMBL" id="KAI0296311.1"/>
    </source>
</evidence>
<dbReference type="EMBL" id="WTXG01000049">
    <property type="protein sequence ID" value="KAI0296311.1"/>
    <property type="molecule type" value="Genomic_DNA"/>
</dbReference>
<evidence type="ECO:0000313" key="2">
    <source>
        <dbReference type="Proteomes" id="UP001203297"/>
    </source>
</evidence>
<accession>A0AAD4QIQ5</accession>
<gene>
    <name evidence="1" type="ORF">B0F90DRAFT_1819986</name>
</gene>
<comment type="caution">
    <text evidence="1">The sequence shown here is derived from an EMBL/GenBank/DDBJ whole genome shotgun (WGS) entry which is preliminary data.</text>
</comment>